<evidence type="ECO:0000256" key="2">
    <source>
        <dbReference type="ARBA" id="ARBA00022448"/>
    </source>
</evidence>
<comment type="caution">
    <text evidence="6">The sequence shown here is derived from an EMBL/GenBank/DDBJ whole genome shotgun (WGS) entry which is preliminary data.</text>
</comment>
<dbReference type="Pfam" id="PF00496">
    <property type="entry name" value="SBP_bac_5"/>
    <property type="match status" value="1"/>
</dbReference>
<dbReference type="Gene3D" id="3.40.190.10">
    <property type="entry name" value="Periplasmic binding protein-like II"/>
    <property type="match status" value="1"/>
</dbReference>
<dbReference type="InterPro" id="IPR030678">
    <property type="entry name" value="Peptide/Ni-bd"/>
</dbReference>
<evidence type="ECO:0000313" key="6">
    <source>
        <dbReference type="EMBL" id="HHI00611.1"/>
    </source>
</evidence>
<sequence length="556" mass="63248">MKRKKVFSFVLLFVLVAAVVAAGCIGGETTTQSPTSPTETTETETTQTSAPKHEMLVIGYTRDPDTLDVHKSTWIDITTSIVFAPLINLGTNGEIIPGLAESEVSEDGKVITFHLRKGIKDALGNPITAEDVKFDFDRYKNPKTKSPSVGLYLGPVEEVKVIDDYTVQLIYKEPYGPALTFATMQSMGVFSKEYFESVGEVEFGQHPVATGPYYVTKWVRGAYIDYERNPYYKREYNPDPTLTNPGPPYIENVRFRIIKEPFTMISEFEKGNVHVLLDVPTEYYKQLKDNPHVTMIPFLEYVLHYIGFNCQKYPFNDTRVRQAINMAINRDPIVEYGVDGLAVPIHGPLVPTMMGYSQKMEDYAKQKYPYDPEKAKELLAEAGWKDRDGDGILEDSQGRKFEVEMWVSTGEPEAQKVAQIIQDQLKQVGIKVNIRIVEESSFTDLVSQGKHQMYLLRYGLMDAQILFYMFHSTKGVKRMFFYRSDLDEALEKMGTTVDPTEREKYIEEAEKILTDGAPMVPLYARKVFIAYRNDIVEGIKVNSYTQGIYLDDAKLK</sequence>
<keyword evidence="3" id="KW-0732">Signal</keyword>
<dbReference type="PROSITE" id="PS51257">
    <property type="entry name" value="PROKAR_LIPOPROTEIN"/>
    <property type="match status" value="1"/>
</dbReference>
<name>A0A7C5P6I1_THELI</name>
<keyword evidence="2" id="KW-0813">Transport</keyword>
<proteinExistence type="inferred from homology"/>
<dbReference type="InterPro" id="IPR000914">
    <property type="entry name" value="SBP_5_dom"/>
</dbReference>
<dbReference type="CDD" id="cd08492">
    <property type="entry name" value="PBP2_NikA_DppA_OppA_like_15"/>
    <property type="match status" value="1"/>
</dbReference>
<dbReference type="GO" id="GO:1904680">
    <property type="term" value="F:peptide transmembrane transporter activity"/>
    <property type="evidence" value="ECO:0007669"/>
    <property type="project" value="TreeGrafter"/>
</dbReference>
<feature type="domain" description="Solute-binding protein family 5" evidence="5">
    <location>
        <begin position="94"/>
        <end position="471"/>
    </location>
</feature>
<dbReference type="GO" id="GO:0043190">
    <property type="term" value="C:ATP-binding cassette (ABC) transporter complex"/>
    <property type="evidence" value="ECO:0007669"/>
    <property type="project" value="InterPro"/>
</dbReference>
<feature type="region of interest" description="Disordered" evidence="4">
    <location>
        <begin position="27"/>
        <end position="49"/>
    </location>
</feature>
<dbReference type="AlphaFoldDB" id="A0A7C5P6I1"/>
<reference evidence="6" key="1">
    <citation type="journal article" date="2020" name="mSystems">
        <title>Genome- and Community-Level Interaction Insights into Carbon Utilization and Element Cycling Functions of Hydrothermarchaeota in Hydrothermal Sediment.</title>
        <authorList>
            <person name="Zhou Z."/>
            <person name="Liu Y."/>
            <person name="Xu W."/>
            <person name="Pan J."/>
            <person name="Luo Z.H."/>
            <person name="Li M."/>
        </authorList>
    </citation>
    <scope>NUCLEOTIDE SEQUENCE [LARGE SCALE GENOMIC DNA]</scope>
    <source>
        <strain evidence="6">HyVt-93</strain>
    </source>
</reference>
<feature type="compositionally biased region" description="Low complexity" evidence="4">
    <location>
        <begin position="27"/>
        <end position="48"/>
    </location>
</feature>
<dbReference type="InterPro" id="IPR039424">
    <property type="entry name" value="SBP_5"/>
</dbReference>
<dbReference type="PANTHER" id="PTHR30290">
    <property type="entry name" value="PERIPLASMIC BINDING COMPONENT OF ABC TRANSPORTER"/>
    <property type="match status" value="1"/>
</dbReference>
<dbReference type="Proteomes" id="UP000886217">
    <property type="component" value="Unassembled WGS sequence"/>
</dbReference>
<comment type="similarity">
    <text evidence="1">Belongs to the bacterial solute-binding protein 5 family.</text>
</comment>
<dbReference type="SUPFAM" id="SSF53850">
    <property type="entry name" value="Periplasmic binding protein-like II"/>
    <property type="match status" value="1"/>
</dbReference>
<dbReference type="EMBL" id="DRTU01000172">
    <property type="protein sequence ID" value="HHI00611.1"/>
    <property type="molecule type" value="Genomic_DNA"/>
</dbReference>
<protein>
    <submittedName>
        <fullName evidence="6">ABC transporter substrate-binding protein</fullName>
    </submittedName>
</protein>
<dbReference type="Gene3D" id="3.10.105.10">
    <property type="entry name" value="Dipeptide-binding Protein, Domain 3"/>
    <property type="match status" value="1"/>
</dbReference>
<dbReference type="GO" id="GO:0042597">
    <property type="term" value="C:periplasmic space"/>
    <property type="evidence" value="ECO:0007669"/>
    <property type="project" value="UniProtKB-ARBA"/>
</dbReference>
<accession>A0A7C5P6I1</accession>
<dbReference type="PIRSF" id="PIRSF002741">
    <property type="entry name" value="MppA"/>
    <property type="match status" value="1"/>
</dbReference>
<evidence type="ECO:0000256" key="3">
    <source>
        <dbReference type="ARBA" id="ARBA00022729"/>
    </source>
</evidence>
<organism evidence="6">
    <name type="scientific">Thermococcus litoralis</name>
    <dbReference type="NCBI Taxonomy" id="2265"/>
    <lineage>
        <taxon>Archaea</taxon>
        <taxon>Methanobacteriati</taxon>
        <taxon>Methanobacteriota</taxon>
        <taxon>Thermococci</taxon>
        <taxon>Thermococcales</taxon>
        <taxon>Thermococcaceae</taxon>
        <taxon>Thermococcus</taxon>
    </lineage>
</organism>
<evidence type="ECO:0000256" key="4">
    <source>
        <dbReference type="SAM" id="MobiDB-lite"/>
    </source>
</evidence>
<dbReference type="PANTHER" id="PTHR30290:SF9">
    <property type="entry name" value="OLIGOPEPTIDE-BINDING PROTEIN APPA"/>
    <property type="match status" value="1"/>
</dbReference>
<dbReference type="GO" id="GO:0015833">
    <property type="term" value="P:peptide transport"/>
    <property type="evidence" value="ECO:0007669"/>
    <property type="project" value="TreeGrafter"/>
</dbReference>
<evidence type="ECO:0000259" key="5">
    <source>
        <dbReference type="Pfam" id="PF00496"/>
    </source>
</evidence>
<evidence type="ECO:0000256" key="1">
    <source>
        <dbReference type="ARBA" id="ARBA00005695"/>
    </source>
</evidence>
<gene>
    <name evidence="6" type="ORF">ENL40_03930</name>
</gene>